<dbReference type="InterPro" id="IPR001041">
    <property type="entry name" value="2Fe-2S_ferredoxin-type"/>
</dbReference>
<evidence type="ECO:0000259" key="1">
    <source>
        <dbReference type="PROSITE" id="PS51085"/>
    </source>
</evidence>
<comment type="caution">
    <text evidence="2">The sequence shown here is derived from an EMBL/GenBank/DDBJ whole genome shotgun (WGS) entry which is preliminary data.</text>
</comment>
<dbReference type="PROSITE" id="PS51085">
    <property type="entry name" value="2FE2S_FER_2"/>
    <property type="match status" value="1"/>
</dbReference>
<dbReference type="EMBL" id="JACHGR010000005">
    <property type="protein sequence ID" value="MBB6055691.1"/>
    <property type="molecule type" value="Genomic_DNA"/>
</dbReference>
<protein>
    <submittedName>
        <fullName evidence="2">Ferredoxin</fullName>
    </submittedName>
</protein>
<dbReference type="AlphaFoldDB" id="A0A841GKH3"/>
<dbReference type="CDD" id="cd00207">
    <property type="entry name" value="fer2"/>
    <property type="match status" value="1"/>
</dbReference>
<sequence>MSSVKITINNQTVHGNTRELLLDQLEQAGFHPEYQCRSGLCGACRCRLQQGEVAQLDALALTGKNEILICRTIPKSDVELVFPYQLRCNEDAEDML</sequence>
<name>A0A841GKH3_9GAMM</name>
<dbReference type="GO" id="GO:0051537">
    <property type="term" value="F:2 iron, 2 sulfur cluster binding"/>
    <property type="evidence" value="ECO:0007669"/>
    <property type="project" value="InterPro"/>
</dbReference>
<evidence type="ECO:0000313" key="3">
    <source>
        <dbReference type="Proteomes" id="UP000585721"/>
    </source>
</evidence>
<dbReference type="Gene3D" id="3.10.20.30">
    <property type="match status" value="1"/>
</dbReference>
<dbReference type="InterPro" id="IPR012675">
    <property type="entry name" value="Beta-grasp_dom_sf"/>
</dbReference>
<dbReference type="RefSeq" id="WP_188026444.1">
    <property type="nucleotide sequence ID" value="NZ_JACHGR010000005.1"/>
</dbReference>
<dbReference type="SUPFAM" id="SSF54292">
    <property type="entry name" value="2Fe-2S ferredoxin-like"/>
    <property type="match status" value="1"/>
</dbReference>
<evidence type="ECO:0000313" key="2">
    <source>
        <dbReference type="EMBL" id="MBB6055691.1"/>
    </source>
</evidence>
<gene>
    <name evidence="2" type="ORF">HNR75_001609</name>
</gene>
<proteinExistence type="predicted"/>
<dbReference type="Pfam" id="PF00111">
    <property type="entry name" value="Fer2"/>
    <property type="match status" value="1"/>
</dbReference>
<accession>A0A841GKH3</accession>
<feature type="domain" description="2Fe-2S ferredoxin-type" evidence="1">
    <location>
        <begin position="2"/>
        <end position="86"/>
    </location>
</feature>
<dbReference type="InterPro" id="IPR036010">
    <property type="entry name" value="2Fe-2S_ferredoxin-like_sf"/>
</dbReference>
<dbReference type="InterPro" id="IPR006058">
    <property type="entry name" value="2Fe2S_fd_BS"/>
</dbReference>
<dbReference type="PROSITE" id="PS00197">
    <property type="entry name" value="2FE2S_FER_1"/>
    <property type="match status" value="1"/>
</dbReference>
<reference evidence="2 3" key="1">
    <citation type="submission" date="2020-08" db="EMBL/GenBank/DDBJ databases">
        <title>Genomic Encyclopedia of Type Strains, Phase IV (KMG-IV): sequencing the most valuable type-strain genomes for metagenomic binning, comparative biology and taxonomic classification.</title>
        <authorList>
            <person name="Goeker M."/>
        </authorList>
    </citation>
    <scope>NUCLEOTIDE SEQUENCE [LARGE SCALE GENOMIC DNA]</scope>
    <source>
        <strain evidence="2 3">DSM 22975</strain>
    </source>
</reference>
<dbReference type="Proteomes" id="UP000585721">
    <property type="component" value="Unassembled WGS sequence"/>
</dbReference>
<organism evidence="2 3">
    <name type="scientific">Tolumonas osonensis</name>
    <dbReference type="NCBI Taxonomy" id="675874"/>
    <lineage>
        <taxon>Bacteria</taxon>
        <taxon>Pseudomonadati</taxon>
        <taxon>Pseudomonadota</taxon>
        <taxon>Gammaproteobacteria</taxon>
        <taxon>Aeromonadales</taxon>
        <taxon>Aeromonadaceae</taxon>
        <taxon>Tolumonas</taxon>
    </lineage>
</organism>
<keyword evidence="3" id="KW-1185">Reference proteome</keyword>